<accession>A0A8D8IEU4</accession>
<dbReference type="EMBL" id="HBUE01351428">
    <property type="protein sequence ID" value="CAG6603517.1"/>
    <property type="molecule type" value="Transcribed_RNA"/>
</dbReference>
<organism evidence="1">
    <name type="scientific">Culex pipiens</name>
    <name type="common">House mosquito</name>
    <dbReference type="NCBI Taxonomy" id="7175"/>
    <lineage>
        <taxon>Eukaryota</taxon>
        <taxon>Metazoa</taxon>
        <taxon>Ecdysozoa</taxon>
        <taxon>Arthropoda</taxon>
        <taxon>Hexapoda</taxon>
        <taxon>Insecta</taxon>
        <taxon>Pterygota</taxon>
        <taxon>Neoptera</taxon>
        <taxon>Endopterygota</taxon>
        <taxon>Diptera</taxon>
        <taxon>Nematocera</taxon>
        <taxon>Culicoidea</taxon>
        <taxon>Culicidae</taxon>
        <taxon>Culicinae</taxon>
        <taxon>Culicini</taxon>
        <taxon>Culex</taxon>
        <taxon>Culex</taxon>
    </lineage>
</organism>
<dbReference type="EMBL" id="HBUE01244326">
    <property type="protein sequence ID" value="CAG6551223.1"/>
    <property type="molecule type" value="Transcribed_RNA"/>
</dbReference>
<dbReference type="AlphaFoldDB" id="A0A8D8IEU4"/>
<evidence type="ECO:0000313" key="1">
    <source>
        <dbReference type="EMBL" id="CAG6551223.1"/>
    </source>
</evidence>
<sequence>MGCHKPQAPPLPLFMDVIFERTLRFKLNLNLLFSTLCLITHTVVWSHDRQVIVSDREELYHSLSHPNSSGGDQISFWTVLSVEIKPRTRLQALLFSHTKSRANISTRFKLSSRVFSNCFRRKAYRVRLSQILPLFTKKKTKLTL</sequence>
<protein>
    <submittedName>
        <fullName evidence="1">(northern house mosquito) hypothetical protein</fullName>
    </submittedName>
</protein>
<proteinExistence type="predicted"/>
<name>A0A8D8IEU4_CULPI</name>
<reference evidence="1" key="1">
    <citation type="submission" date="2021-05" db="EMBL/GenBank/DDBJ databases">
        <authorList>
            <person name="Alioto T."/>
            <person name="Alioto T."/>
            <person name="Gomez Garrido J."/>
        </authorList>
    </citation>
    <scope>NUCLEOTIDE SEQUENCE</scope>
</reference>